<evidence type="ECO:0000256" key="2">
    <source>
        <dbReference type="ARBA" id="ARBA00022741"/>
    </source>
</evidence>
<dbReference type="Pfam" id="PF00448">
    <property type="entry name" value="SRP54"/>
    <property type="match status" value="1"/>
</dbReference>
<comment type="subcellular location">
    <subcellularLocation>
        <location evidence="9">Cytoplasm</location>
    </subcellularLocation>
    <text evidence="9">The SRP-RNC complex is targeted to the cytoplasmic membrane.</text>
</comment>
<keyword evidence="4 9" id="KW-0694">RNA-binding</keyword>
<dbReference type="InterPro" id="IPR027417">
    <property type="entry name" value="P-loop_NTPase"/>
</dbReference>
<dbReference type="NCBIfam" id="TIGR00959">
    <property type="entry name" value="ffh"/>
    <property type="match status" value="1"/>
</dbReference>
<dbReference type="EMBL" id="JACRDE010000217">
    <property type="protein sequence ID" value="MBI5249423.1"/>
    <property type="molecule type" value="Genomic_DNA"/>
</dbReference>
<evidence type="ECO:0000256" key="9">
    <source>
        <dbReference type="HAMAP-Rule" id="MF_00306"/>
    </source>
</evidence>
<dbReference type="InterPro" id="IPR000897">
    <property type="entry name" value="SRP54_GTPase_dom"/>
</dbReference>
<feature type="compositionally biased region" description="Basic residues" evidence="10">
    <location>
        <begin position="494"/>
        <end position="511"/>
    </location>
</feature>
<comment type="caution">
    <text evidence="12">The sequence shown here is derived from an EMBL/GenBank/DDBJ whole genome shotgun (WGS) entry which is preliminary data.</text>
</comment>
<dbReference type="GO" id="GO:0008312">
    <property type="term" value="F:7S RNA binding"/>
    <property type="evidence" value="ECO:0007669"/>
    <property type="project" value="InterPro"/>
</dbReference>
<dbReference type="Gene3D" id="3.40.50.300">
    <property type="entry name" value="P-loop containing nucleotide triphosphate hydrolases"/>
    <property type="match status" value="1"/>
</dbReference>
<keyword evidence="3 9" id="KW-0378">Hydrolase</keyword>
<feature type="binding site" evidence="9">
    <location>
        <begin position="116"/>
        <end position="123"/>
    </location>
    <ligand>
        <name>GTP</name>
        <dbReference type="ChEBI" id="CHEBI:37565"/>
    </ligand>
</feature>
<evidence type="ECO:0000259" key="11">
    <source>
        <dbReference type="PROSITE" id="PS00300"/>
    </source>
</evidence>
<dbReference type="PANTHER" id="PTHR11564">
    <property type="entry name" value="SIGNAL RECOGNITION PARTICLE 54K PROTEIN SRP54"/>
    <property type="match status" value="1"/>
</dbReference>
<dbReference type="Proteomes" id="UP000807825">
    <property type="component" value="Unassembled WGS sequence"/>
</dbReference>
<dbReference type="InterPro" id="IPR003593">
    <property type="entry name" value="AAA+_ATPase"/>
</dbReference>
<evidence type="ECO:0000256" key="10">
    <source>
        <dbReference type="SAM" id="MobiDB-lite"/>
    </source>
</evidence>
<protein>
    <recommendedName>
        <fullName evidence="9">Signal recognition particle protein</fullName>
        <ecNumber evidence="9">3.6.5.4</ecNumber>
    </recommendedName>
    <alternativeName>
        <fullName evidence="9">Fifty-four homolog</fullName>
    </alternativeName>
</protein>
<evidence type="ECO:0000313" key="13">
    <source>
        <dbReference type="Proteomes" id="UP000807825"/>
    </source>
</evidence>
<feature type="binding site" evidence="9">
    <location>
        <begin position="255"/>
        <end position="258"/>
    </location>
    <ligand>
        <name>GTP</name>
        <dbReference type="ChEBI" id="CHEBI:37565"/>
    </ligand>
</feature>
<dbReference type="SUPFAM" id="SSF47446">
    <property type="entry name" value="Signal peptide-binding domain"/>
    <property type="match status" value="1"/>
</dbReference>
<comment type="domain">
    <text evidence="9">Composed of three domains: the N-terminal N domain, which is responsible for interactions with the ribosome, the central G domain, which binds GTP, and the C-terminal M domain, which binds the RNA and the signal sequence of the RNC.</text>
</comment>
<dbReference type="GO" id="GO:0003924">
    <property type="term" value="F:GTPase activity"/>
    <property type="evidence" value="ECO:0007669"/>
    <property type="project" value="UniProtKB-UniRule"/>
</dbReference>
<keyword evidence="6 9" id="KW-0733">Signal recognition particle</keyword>
<keyword evidence="2 9" id="KW-0547">Nucleotide-binding</keyword>
<dbReference type="GO" id="GO:0006614">
    <property type="term" value="P:SRP-dependent cotranslational protein targeting to membrane"/>
    <property type="evidence" value="ECO:0007669"/>
    <property type="project" value="InterPro"/>
</dbReference>
<dbReference type="GO" id="GO:0005525">
    <property type="term" value="F:GTP binding"/>
    <property type="evidence" value="ECO:0007669"/>
    <property type="project" value="UniProtKB-UniRule"/>
</dbReference>
<evidence type="ECO:0000256" key="1">
    <source>
        <dbReference type="ARBA" id="ARBA00005450"/>
    </source>
</evidence>
<name>A0A9D6V2A0_9BACT</name>
<reference evidence="12" key="1">
    <citation type="submission" date="2020-07" db="EMBL/GenBank/DDBJ databases">
        <title>Huge and variable diversity of episymbiotic CPR bacteria and DPANN archaea in groundwater ecosystems.</title>
        <authorList>
            <person name="He C.Y."/>
            <person name="Keren R."/>
            <person name="Whittaker M."/>
            <person name="Farag I.F."/>
            <person name="Doudna J."/>
            <person name="Cate J.H.D."/>
            <person name="Banfield J.F."/>
        </authorList>
    </citation>
    <scope>NUCLEOTIDE SEQUENCE</scope>
    <source>
        <strain evidence="12">NC_groundwater_1664_Pr3_B-0.1um_52_9</strain>
    </source>
</reference>
<dbReference type="PROSITE" id="PS00300">
    <property type="entry name" value="SRP54"/>
    <property type="match status" value="1"/>
</dbReference>
<dbReference type="AlphaFoldDB" id="A0A9D6V2A0"/>
<dbReference type="InterPro" id="IPR042101">
    <property type="entry name" value="SRP54_N_sf"/>
</dbReference>
<dbReference type="InterPro" id="IPR004780">
    <property type="entry name" value="SRP"/>
</dbReference>
<evidence type="ECO:0000256" key="7">
    <source>
        <dbReference type="ARBA" id="ARBA00023274"/>
    </source>
</evidence>
<feature type="domain" description="SRP54-type proteins GTP-binding" evidence="11">
    <location>
        <begin position="276"/>
        <end position="289"/>
    </location>
</feature>
<evidence type="ECO:0000256" key="6">
    <source>
        <dbReference type="ARBA" id="ARBA00023135"/>
    </source>
</evidence>
<dbReference type="Pfam" id="PF02881">
    <property type="entry name" value="SRP54_N"/>
    <property type="match status" value="1"/>
</dbReference>
<comment type="function">
    <text evidence="9">Involved in targeting and insertion of nascent membrane proteins into the cytoplasmic membrane. Binds to the hydrophobic signal sequence of the ribosome-nascent chain (RNC) as it emerges from the ribosomes. The SRP-RNC complex is then targeted to the cytoplasmic membrane where it interacts with the SRP receptor FtsY.</text>
</comment>
<dbReference type="Gene3D" id="1.20.120.140">
    <property type="entry name" value="Signal recognition particle SRP54, nucleotide-binding domain"/>
    <property type="match status" value="1"/>
</dbReference>
<dbReference type="InterPro" id="IPR022941">
    <property type="entry name" value="SRP54"/>
</dbReference>
<comment type="subunit">
    <text evidence="9">Part of the signal recognition particle protein translocation system, which is composed of SRP and FtsY.</text>
</comment>
<evidence type="ECO:0000313" key="12">
    <source>
        <dbReference type="EMBL" id="MBI5249423.1"/>
    </source>
</evidence>
<evidence type="ECO:0000256" key="8">
    <source>
        <dbReference type="ARBA" id="ARBA00048027"/>
    </source>
</evidence>
<dbReference type="EC" id="3.6.5.4" evidence="9"/>
<evidence type="ECO:0000256" key="4">
    <source>
        <dbReference type="ARBA" id="ARBA00022884"/>
    </source>
</evidence>
<feature type="binding site" evidence="9">
    <location>
        <begin position="197"/>
        <end position="201"/>
    </location>
    <ligand>
        <name>GTP</name>
        <dbReference type="ChEBI" id="CHEBI:37565"/>
    </ligand>
</feature>
<comment type="similarity">
    <text evidence="1 9">Belongs to the GTP-binding SRP family. SRP54 subfamily.</text>
</comment>
<dbReference type="Gene3D" id="1.10.260.30">
    <property type="entry name" value="Signal recognition particle, SRP54 subunit, M-domain"/>
    <property type="match status" value="1"/>
</dbReference>
<sequence length="511" mass="56431">MLEILTRGFRDARQFLQGMRTLNEENLAEALKMIRVSLLEADVEFQVTRSFLDRVKEEALGEIVHVSVKFKERKLKVSPGDHFIKLCHEELVRLMGPADSSLDLRTKPVSSIMMVGLQGSGKTTTAAKLARYLMKQGRSPMLVAADVYRPAAVDQIRKLGSDLGIPVYSDGGATPPEICLKALQQAPDLNSDVAIFDTAGRLTIDDLLMEELYNIEELASPDNVLLVCDAMIGQESVNIAKSFNERIKLTGFILTKLDGDARGGAAISIKEATGVPIKFIGMGEGLDRLEEFRPEGLASRILGFGDVVGLVKDFEDVLDEKKAEEDAMRMLRGEFGLGDFLSQIRAIKKMGPLQDLVEKLPFFPGGLPSSAKVDDYELVRIESIINSMTPTERQAPDIINESRIDRIAKGSGRKDTEVKDLLHKFKDMRDLMVAMGGGKIRGRWKRMKGLRKMFGGGFPMGADADEPGAGPDNPFGLPEVKKGKIVSKKALEKQRKKSKQARQARKKAKKK</sequence>
<evidence type="ECO:0000256" key="5">
    <source>
        <dbReference type="ARBA" id="ARBA00023134"/>
    </source>
</evidence>
<dbReference type="GO" id="GO:0048500">
    <property type="term" value="C:signal recognition particle"/>
    <property type="evidence" value="ECO:0007669"/>
    <property type="project" value="UniProtKB-UniRule"/>
</dbReference>
<dbReference type="SUPFAM" id="SSF52540">
    <property type="entry name" value="P-loop containing nucleoside triphosphate hydrolases"/>
    <property type="match status" value="1"/>
</dbReference>
<feature type="region of interest" description="Disordered" evidence="10">
    <location>
        <begin position="461"/>
        <end position="511"/>
    </location>
</feature>
<gene>
    <name evidence="9 12" type="primary">ffh</name>
    <name evidence="12" type="ORF">HY912_08005</name>
</gene>
<dbReference type="SMART" id="SM00382">
    <property type="entry name" value="AAA"/>
    <property type="match status" value="1"/>
</dbReference>
<dbReference type="InterPro" id="IPR036891">
    <property type="entry name" value="Signal_recog_part_SRP54_M_sf"/>
</dbReference>
<keyword evidence="7 9" id="KW-0687">Ribonucleoprotein</keyword>
<dbReference type="InterPro" id="IPR013822">
    <property type="entry name" value="Signal_recog_particl_SRP54_hlx"/>
</dbReference>
<keyword evidence="5 9" id="KW-0342">GTP-binding</keyword>
<dbReference type="SMART" id="SM00962">
    <property type="entry name" value="SRP54"/>
    <property type="match status" value="1"/>
</dbReference>
<dbReference type="Pfam" id="PF02978">
    <property type="entry name" value="SRP_SPB"/>
    <property type="match status" value="1"/>
</dbReference>
<keyword evidence="9" id="KW-0963">Cytoplasm</keyword>
<accession>A0A9D6V2A0</accession>
<evidence type="ECO:0000256" key="3">
    <source>
        <dbReference type="ARBA" id="ARBA00022801"/>
    </source>
</evidence>
<dbReference type="SMART" id="SM00963">
    <property type="entry name" value="SRP54_N"/>
    <property type="match status" value="1"/>
</dbReference>
<organism evidence="12 13">
    <name type="scientific">Desulfomonile tiedjei</name>
    <dbReference type="NCBI Taxonomy" id="2358"/>
    <lineage>
        <taxon>Bacteria</taxon>
        <taxon>Pseudomonadati</taxon>
        <taxon>Thermodesulfobacteriota</taxon>
        <taxon>Desulfomonilia</taxon>
        <taxon>Desulfomonilales</taxon>
        <taxon>Desulfomonilaceae</taxon>
        <taxon>Desulfomonile</taxon>
    </lineage>
</organism>
<dbReference type="CDD" id="cd18539">
    <property type="entry name" value="SRP_G"/>
    <property type="match status" value="1"/>
</dbReference>
<proteinExistence type="inferred from homology"/>
<dbReference type="InterPro" id="IPR004125">
    <property type="entry name" value="Signal_recog_particle_SRP54_M"/>
</dbReference>
<comment type="catalytic activity">
    <reaction evidence="8 9">
        <text>GTP + H2O = GDP + phosphate + H(+)</text>
        <dbReference type="Rhea" id="RHEA:19669"/>
        <dbReference type="ChEBI" id="CHEBI:15377"/>
        <dbReference type="ChEBI" id="CHEBI:15378"/>
        <dbReference type="ChEBI" id="CHEBI:37565"/>
        <dbReference type="ChEBI" id="CHEBI:43474"/>
        <dbReference type="ChEBI" id="CHEBI:58189"/>
        <dbReference type="EC" id="3.6.5.4"/>
    </reaction>
</comment>
<dbReference type="PANTHER" id="PTHR11564:SF5">
    <property type="entry name" value="SIGNAL RECOGNITION PARTICLE SUBUNIT SRP54"/>
    <property type="match status" value="1"/>
</dbReference>
<dbReference type="HAMAP" id="MF_00306">
    <property type="entry name" value="SRP54"/>
    <property type="match status" value="1"/>
</dbReference>